<keyword evidence="3" id="KW-1185">Reference proteome</keyword>
<evidence type="ECO:0000313" key="3">
    <source>
        <dbReference type="Proteomes" id="UP001295740"/>
    </source>
</evidence>
<feature type="domain" description="N-acetyltransferase" evidence="1">
    <location>
        <begin position="3"/>
        <end position="202"/>
    </location>
</feature>
<evidence type="ECO:0000313" key="2">
    <source>
        <dbReference type="EMBL" id="CAJ2506491.1"/>
    </source>
</evidence>
<sequence>MPVQVLEAEDADMDRLIEVASLAFQRNEPMWDLMWPLHWETSGRKQAADRMREIRKSSPHAKYMKAVDADSGVIIGMAKWIIYSNNTLPGKSEVKHVNYWNDEEEMAFASIMAKLFLEERNAAIRKSGGNLVCLDVLAIDPEYQRRGVGVALVRWGTDKADELGVEAVVESSVYGKGLYEKNGFVFVKDVEVKSPFKGKDRSGGKFAWLVRPKKGGR</sequence>
<dbReference type="Gene3D" id="3.40.630.30">
    <property type="match status" value="1"/>
</dbReference>
<comment type="caution">
    <text evidence="2">The sequence shown here is derived from an EMBL/GenBank/DDBJ whole genome shotgun (WGS) entry which is preliminary data.</text>
</comment>
<dbReference type="PANTHER" id="PTHR42791:SF14">
    <property type="entry name" value="N-ACETYLTRANSFERASE DOMAIN-CONTAINING PROTEIN"/>
    <property type="match status" value="1"/>
</dbReference>
<evidence type="ECO:0000259" key="1">
    <source>
        <dbReference type="PROSITE" id="PS51186"/>
    </source>
</evidence>
<dbReference type="AlphaFoldDB" id="A0AAI8VL90"/>
<gene>
    <name evidence="2" type="ORF">KHLLAP_LOCUS6959</name>
</gene>
<dbReference type="SUPFAM" id="SSF55729">
    <property type="entry name" value="Acyl-CoA N-acyltransferases (Nat)"/>
    <property type="match status" value="1"/>
</dbReference>
<accession>A0AAI8VL90</accession>
<dbReference type="GO" id="GO:0016747">
    <property type="term" value="F:acyltransferase activity, transferring groups other than amino-acyl groups"/>
    <property type="evidence" value="ECO:0007669"/>
    <property type="project" value="InterPro"/>
</dbReference>
<dbReference type="InterPro" id="IPR016181">
    <property type="entry name" value="Acyl_CoA_acyltransferase"/>
</dbReference>
<dbReference type="PANTHER" id="PTHR42791">
    <property type="entry name" value="GNAT FAMILY ACETYLTRANSFERASE"/>
    <property type="match status" value="1"/>
</dbReference>
<dbReference type="InterPro" id="IPR000182">
    <property type="entry name" value="GNAT_dom"/>
</dbReference>
<proteinExistence type="predicted"/>
<name>A0AAI8VL90_9PEZI</name>
<reference evidence="2" key="1">
    <citation type="submission" date="2023-10" db="EMBL/GenBank/DDBJ databases">
        <authorList>
            <person name="Hackl T."/>
        </authorList>
    </citation>
    <scope>NUCLEOTIDE SEQUENCE</scope>
</reference>
<dbReference type="PROSITE" id="PS51186">
    <property type="entry name" value="GNAT"/>
    <property type="match status" value="1"/>
</dbReference>
<dbReference type="InterPro" id="IPR052523">
    <property type="entry name" value="Trichothecene_AcTrans"/>
</dbReference>
<dbReference type="Proteomes" id="UP001295740">
    <property type="component" value="Unassembled WGS sequence"/>
</dbReference>
<organism evidence="2 3">
    <name type="scientific">Anthostomella pinea</name>
    <dbReference type="NCBI Taxonomy" id="933095"/>
    <lineage>
        <taxon>Eukaryota</taxon>
        <taxon>Fungi</taxon>
        <taxon>Dikarya</taxon>
        <taxon>Ascomycota</taxon>
        <taxon>Pezizomycotina</taxon>
        <taxon>Sordariomycetes</taxon>
        <taxon>Xylariomycetidae</taxon>
        <taxon>Xylariales</taxon>
        <taxon>Xylariaceae</taxon>
        <taxon>Anthostomella</taxon>
    </lineage>
</organism>
<dbReference type="Pfam" id="PF13508">
    <property type="entry name" value="Acetyltransf_7"/>
    <property type="match status" value="1"/>
</dbReference>
<dbReference type="CDD" id="cd04301">
    <property type="entry name" value="NAT_SF"/>
    <property type="match status" value="1"/>
</dbReference>
<dbReference type="EMBL" id="CAUWAG010000008">
    <property type="protein sequence ID" value="CAJ2506491.1"/>
    <property type="molecule type" value="Genomic_DNA"/>
</dbReference>
<protein>
    <submittedName>
        <fullName evidence="2">Uu.00g006210.m01.CDS01</fullName>
    </submittedName>
</protein>